<sequence>MFFERGPWDVGEIVFPDTSKVSVLHNVFEKR</sequence>
<name>A0A517W4N6_9PLAN</name>
<proteinExistence type="predicted"/>
<reference evidence="1 2" key="1">
    <citation type="submission" date="2019-03" db="EMBL/GenBank/DDBJ databases">
        <title>Deep-cultivation of Planctomycetes and their phenomic and genomic characterization uncovers novel biology.</title>
        <authorList>
            <person name="Wiegand S."/>
            <person name="Jogler M."/>
            <person name="Boedeker C."/>
            <person name="Pinto D."/>
            <person name="Vollmers J."/>
            <person name="Rivas-Marin E."/>
            <person name="Kohn T."/>
            <person name="Peeters S.H."/>
            <person name="Heuer A."/>
            <person name="Rast P."/>
            <person name="Oberbeckmann S."/>
            <person name="Bunk B."/>
            <person name="Jeske O."/>
            <person name="Meyerdierks A."/>
            <person name="Storesund J.E."/>
            <person name="Kallscheuer N."/>
            <person name="Luecker S."/>
            <person name="Lage O.M."/>
            <person name="Pohl T."/>
            <person name="Merkel B.J."/>
            <person name="Hornburger P."/>
            <person name="Mueller R.-W."/>
            <person name="Bruemmer F."/>
            <person name="Labrenz M."/>
            <person name="Spormann A.M."/>
            <person name="Op den Camp H."/>
            <person name="Overmann J."/>
            <person name="Amann R."/>
            <person name="Jetten M.S.M."/>
            <person name="Mascher T."/>
            <person name="Medema M.H."/>
            <person name="Devos D.P."/>
            <person name="Kaster A.-K."/>
            <person name="Ovreas L."/>
            <person name="Rohde M."/>
            <person name="Galperin M.Y."/>
            <person name="Jogler C."/>
        </authorList>
    </citation>
    <scope>NUCLEOTIDE SEQUENCE [LARGE SCALE GENOMIC DNA]</scope>
    <source>
        <strain evidence="1 2">V144</strain>
    </source>
</reference>
<evidence type="ECO:0000313" key="2">
    <source>
        <dbReference type="Proteomes" id="UP000318704"/>
    </source>
</evidence>
<accession>A0A517W4N6</accession>
<evidence type="ECO:0000313" key="1">
    <source>
        <dbReference type="EMBL" id="QDU00208.1"/>
    </source>
</evidence>
<protein>
    <submittedName>
        <fullName evidence="1">Uncharacterized protein</fullName>
    </submittedName>
</protein>
<dbReference type="KEGG" id="gaw:V144x_57210"/>
<dbReference type="Proteomes" id="UP000318704">
    <property type="component" value="Chromosome"/>
</dbReference>
<organism evidence="1 2">
    <name type="scientific">Gimesia aquarii</name>
    <dbReference type="NCBI Taxonomy" id="2527964"/>
    <lineage>
        <taxon>Bacteria</taxon>
        <taxon>Pseudomonadati</taxon>
        <taxon>Planctomycetota</taxon>
        <taxon>Planctomycetia</taxon>
        <taxon>Planctomycetales</taxon>
        <taxon>Planctomycetaceae</taxon>
        <taxon>Gimesia</taxon>
    </lineage>
</organism>
<gene>
    <name evidence="1" type="ORF">V144x_57210</name>
</gene>
<dbReference type="AlphaFoldDB" id="A0A517W4N6"/>
<dbReference type="EMBL" id="CP037920">
    <property type="protein sequence ID" value="QDU00208.1"/>
    <property type="molecule type" value="Genomic_DNA"/>
</dbReference>